<reference evidence="2 3" key="1">
    <citation type="journal article" date="2016" name="Nat. Commun.">
        <title>Thousands of microbial genomes shed light on interconnected biogeochemical processes in an aquifer system.</title>
        <authorList>
            <person name="Anantharaman K."/>
            <person name="Brown C.T."/>
            <person name="Hug L.A."/>
            <person name="Sharon I."/>
            <person name="Castelle C.J."/>
            <person name="Probst A.J."/>
            <person name="Thomas B.C."/>
            <person name="Singh A."/>
            <person name="Wilkins M.J."/>
            <person name="Karaoz U."/>
            <person name="Brodie E.L."/>
            <person name="Williams K.H."/>
            <person name="Hubbard S.S."/>
            <person name="Banfield J.F."/>
        </authorList>
    </citation>
    <scope>NUCLEOTIDE SEQUENCE [LARGE SCALE GENOMIC DNA]</scope>
</reference>
<evidence type="ECO:0000256" key="1">
    <source>
        <dbReference type="SAM" id="SignalP"/>
    </source>
</evidence>
<name>A0A1G2U0B2_9BACT</name>
<evidence type="ECO:0000313" key="2">
    <source>
        <dbReference type="EMBL" id="OHB02976.1"/>
    </source>
</evidence>
<accession>A0A1G2U0B2</accession>
<dbReference type="Proteomes" id="UP000176800">
    <property type="component" value="Unassembled WGS sequence"/>
</dbReference>
<sequence length="274" mass="29975">MRATLLFVVLVLALMPRSTEAQRVQRRQGAFTDPARLASEMAGWITVCDRTKIYADCGILRNTVIKYRPELAGSIGSDNVSFGHFIFNTPVRACPKRMTLAGLSAEGEIIEVTRDAEPGELCLGNYMSLLCGNPIKSWSAEVKEAPVVVPPDSINVWYSKLILVSGRAVTDTMSVSLDRPTVVRFWPTLPPPKPNTILVPVLVEKTDTVKVGAPFPWLWVAGALVAGTATGLLLCEDDDEAGRPVNPQNGVVLFFRRLRKIEVGLKFALPNFSP</sequence>
<evidence type="ECO:0000313" key="3">
    <source>
        <dbReference type="Proteomes" id="UP000176800"/>
    </source>
</evidence>
<comment type="caution">
    <text evidence="2">The sequence shown here is derived from an EMBL/GenBank/DDBJ whole genome shotgun (WGS) entry which is preliminary data.</text>
</comment>
<feature type="signal peptide" evidence="1">
    <location>
        <begin position="1"/>
        <end position="21"/>
    </location>
</feature>
<keyword evidence="1" id="KW-0732">Signal</keyword>
<gene>
    <name evidence="2" type="ORF">A3B14_00855</name>
</gene>
<feature type="chain" id="PRO_5009584627" evidence="1">
    <location>
        <begin position="22"/>
        <end position="274"/>
    </location>
</feature>
<organism evidence="2 3">
    <name type="scientific">Candidatus Zambryskibacteria bacterium RIFCSPLOWO2_01_FULL_45_21</name>
    <dbReference type="NCBI Taxonomy" id="1802761"/>
    <lineage>
        <taxon>Bacteria</taxon>
        <taxon>Candidatus Zambryskiibacteriota</taxon>
    </lineage>
</organism>
<protein>
    <submittedName>
        <fullName evidence="2">Uncharacterized protein</fullName>
    </submittedName>
</protein>
<dbReference type="EMBL" id="MHWE01000024">
    <property type="protein sequence ID" value="OHB02976.1"/>
    <property type="molecule type" value="Genomic_DNA"/>
</dbReference>
<proteinExistence type="predicted"/>
<dbReference type="AlphaFoldDB" id="A0A1G2U0B2"/>